<feature type="chain" id="PRO_5039517368" evidence="1">
    <location>
        <begin position="25"/>
        <end position="235"/>
    </location>
</feature>
<dbReference type="Gene3D" id="3.40.190.10">
    <property type="entry name" value="Periplasmic binding protein-like II"/>
    <property type="match status" value="1"/>
</dbReference>
<keyword evidence="3" id="KW-1185">Reference proteome</keyword>
<evidence type="ECO:0000256" key="1">
    <source>
        <dbReference type="SAM" id="SignalP"/>
    </source>
</evidence>
<gene>
    <name evidence="2" type="ORF">CUTER_04180</name>
</gene>
<sequence>MMSFSPLRLVGLAVVAAACVSVSACLDAGGTPEIVVGVAAGQPDQAVLGELIARQLAGRDAATVRVDAVEAAGGEDMIDHLSAGTIDVAVICTGETLAQLNPQAASTAAANLHNSVAAENRPGPVELTYDATLASLPGGIGVTDSVGGEGCRSADGPLPNNVLPVFRSSRIDRDLWWSLDLLAERLDTVTLQKLSAAVDAGASPAQVADEFYRAALVDEAFEEQAREFAEHPRWL</sequence>
<organism evidence="2 3">
    <name type="scientific">Corynebacterium uterequi</name>
    <dbReference type="NCBI Taxonomy" id="1072256"/>
    <lineage>
        <taxon>Bacteria</taxon>
        <taxon>Bacillati</taxon>
        <taxon>Actinomycetota</taxon>
        <taxon>Actinomycetes</taxon>
        <taxon>Mycobacteriales</taxon>
        <taxon>Corynebacteriaceae</taxon>
        <taxon>Corynebacterium</taxon>
    </lineage>
</organism>
<dbReference type="STRING" id="1072256.CUTER_04180"/>
<name>A0A0G3HI79_9CORY</name>
<evidence type="ECO:0000313" key="2">
    <source>
        <dbReference type="EMBL" id="AKK10842.1"/>
    </source>
</evidence>
<dbReference type="AlphaFoldDB" id="A0A0G3HI79"/>
<dbReference type="Proteomes" id="UP000035548">
    <property type="component" value="Chromosome"/>
</dbReference>
<evidence type="ECO:0000313" key="3">
    <source>
        <dbReference type="Proteomes" id="UP000035548"/>
    </source>
</evidence>
<dbReference type="PATRIC" id="fig|1072256.5.peg.829"/>
<reference evidence="2 3" key="1">
    <citation type="journal article" date="2015" name="Genome Announc.">
        <title>Virulence Factor Genes Detected in the Complete Genome Sequence of Corynebacterium uterequi DSM 45634, Isolated from the Uterus of a Maiden Mare.</title>
        <authorList>
            <person name="Ruckert C."/>
            <person name="Kriete M."/>
            <person name="Jaenicke S."/>
            <person name="Winkler A."/>
            <person name="Tauch A."/>
        </authorList>
    </citation>
    <scope>NUCLEOTIDE SEQUENCE [LARGE SCALE GENOMIC DNA]</scope>
    <source>
        <strain evidence="2 3">DSM 45634</strain>
    </source>
</reference>
<reference evidence="3" key="2">
    <citation type="submission" date="2015-05" db="EMBL/GenBank/DDBJ databases">
        <title>Complete genome sequence of Corynebacterium uterequi DSM 45634, isolated from the uterus of a maiden mare.</title>
        <authorList>
            <person name="Ruckert C."/>
            <person name="Albersmeier A."/>
            <person name="Winkler A."/>
            <person name="Tauch A."/>
        </authorList>
    </citation>
    <scope>NUCLEOTIDE SEQUENCE [LARGE SCALE GENOMIC DNA]</scope>
    <source>
        <strain evidence="3">DSM 45634</strain>
    </source>
</reference>
<feature type="signal peptide" evidence="1">
    <location>
        <begin position="1"/>
        <end position="24"/>
    </location>
</feature>
<dbReference type="KEGG" id="cut:CUTER_04180"/>
<dbReference type="EMBL" id="CP011546">
    <property type="protein sequence ID" value="AKK10842.1"/>
    <property type="molecule type" value="Genomic_DNA"/>
</dbReference>
<proteinExistence type="predicted"/>
<accession>A0A0G3HI79</accession>
<keyword evidence="1" id="KW-0732">Signal</keyword>
<protein>
    <submittedName>
        <fullName evidence="2">Uncharacterized protein</fullName>
    </submittedName>
</protein>